<feature type="compositionally biased region" description="Low complexity" evidence="1">
    <location>
        <begin position="1"/>
        <end position="12"/>
    </location>
</feature>
<gene>
    <name evidence="2" type="ORF">LTRI10_LOCUS46332</name>
</gene>
<evidence type="ECO:0000256" key="1">
    <source>
        <dbReference type="SAM" id="MobiDB-lite"/>
    </source>
</evidence>
<sequence>METLVRSTTTTFARRRSNGYEQLDPYYEPTTAPQHHHDDNDDVSSFPCTPKKRTPSRRRVAATALDQRTPARATMAVAWSPGYRITRARQRQIFLRSYQLASGSKLQRRLSRTGRLKKVAVKVKMVVASLVVSFMKVGGGLRSSCSSKVATCVASPVKISRFC</sequence>
<evidence type="ECO:0000313" key="3">
    <source>
        <dbReference type="Proteomes" id="UP001497516"/>
    </source>
</evidence>
<dbReference type="AlphaFoldDB" id="A0AAV2G8W9"/>
<protein>
    <submittedName>
        <fullName evidence="2">Uncharacterized protein</fullName>
    </submittedName>
</protein>
<feature type="compositionally biased region" description="Basic residues" evidence="1">
    <location>
        <begin position="50"/>
        <end position="59"/>
    </location>
</feature>
<reference evidence="2 3" key="1">
    <citation type="submission" date="2024-04" db="EMBL/GenBank/DDBJ databases">
        <authorList>
            <person name="Fracassetti M."/>
        </authorList>
    </citation>
    <scope>NUCLEOTIDE SEQUENCE [LARGE SCALE GENOMIC DNA]</scope>
</reference>
<feature type="region of interest" description="Disordered" evidence="1">
    <location>
        <begin position="1"/>
        <end position="59"/>
    </location>
</feature>
<name>A0AAV2G8W9_9ROSI</name>
<accession>A0AAV2G8W9</accession>
<dbReference type="EMBL" id="OZ034821">
    <property type="protein sequence ID" value="CAL1406617.1"/>
    <property type="molecule type" value="Genomic_DNA"/>
</dbReference>
<organism evidence="2 3">
    <name type="scientific">Linum trigynum</name>
    <dbReference type="NCBI Taxonomy" id="586398"/>
    <lineage>
        <taxon>Eukaryota</taxon>
        <taxon>Viridiplantae</taxon>
        <taxon>Streptophyta</taxon>
        <taxon>Embryophyta</taxon>
        <taxon>Tracheophyta</taxon>
        <taxon>Spermatophyta</taxon>
        <taxon>Magnoliopsida</taxon>
        <taxon>eudicotyledons</taxon>
        <taxon>Gunneridae</taxon>
        <taxon>Pentapetalae</taxon>
        <taxon>rosids</taxon>
        <taxon>fabids</taxon>
        <taxon>Malpighiales</taxon>
        <taxon>Linaceae</taxon>
        <taxon>Linum</taxon>
    </lineage>
</organism>
<keyword evidence="3" id="KW-1185">Reference proteome</keyword>
<proteinExistence type="predicted"/>
<dbReference type="Proteomes" id="UP001497516">
    <property type="component" value="Chromosome 8"/>
</dbReference>
<evidence type="ECO:0000313" key="2">
    <source>
        <dbReference type="EMBL" id="CAL1406617.1"/>
    </source>
</evidence>